<dbReference type="PANTHER" id="PTHR31623">
    <property type="entry name" value="F21J9.9"/>
    <property type="match status" value="1"/>
</dbReference>
<organism evidence="4 5">
    <name type="scientific">Gossypium gossypioides</name>
    <name type="common">Mexican cotton</name>
    <name type="synonym">Selera gossypioides</name>
    <dbReference type="NCBI Taxonomy" id="34282"/>
    <lineage>
        <taxon>Eukaryota</taxon>
        <taxon>Viridiplantae</taxon>
        <taxon>Streptophyta</taxon>
        <taxon>Embryophyta</taxon>
        <taxon>Tracheophyta</taxon>
        <taxon>Spermatophyta</taxon>
        <taxon>Magnoliopsida</taxon>
        <taxon>eudicotyledons</taxon>
        <taxon>Gunneridae</taxon>
        <taxon>Pentapetalae</taxon>
        <taxon>rosids</taxon>
        <taxon>malvids</taxon>
        <taxon>Malvales</taxon>
        <taxon>Malvaceae</taxon>
        <taxon>Malvoideae</taxon>
        <taxon>Gossypium</taxon>
    </lineage>
</organism>
<dbReference type="AlphaFoldDB" id="A0A7J9BCA4"/>
<dbReference type="Pfam" id="PF02458">
    <property type="entry name" value="Transferase"/>
    <property type="match status" value="1"/>
</dbReference>
<accession>A0A7J9BCA4</accession>
<comment type="caution">
    <text evidence="4">The sequence shown here is derived from an EMBL/GenBank/DDBJ whole genome shotgun (WGS) entry which is preliminary data.</text>
</comment>
<evidence type="ECO:0000313" key="4">
    <source>
        <dbReference type="EMBL" id="MBA0733945.1"/>
    </source>
</evidence>
<comment type="similarity">
    <text evidence="1">Belongs to the plant acyltransferase family.</text>
</comment>
<evidence type="ECO:0000256" key="1">
    <source>
        <dbReference type="ARBA" id="ARBA00009861"/>
    </source>
</evidence>
<proteinExistence type="inferred from homology"/>
<keyword evidence="2" id="KW-0808">Transferase</keyword>
<evidence type="ECO:0000256" key="3">
    <source>
        <dbReference type="ARBA" id="ARBA00023315"/>
    </source>
</evidence>
<dbReference type="PANTHER" id="PTHR31623:SF33">
    <property type="entry name" value="STEMMADENINE O-ACETYLTRANSFERASE-LIKE"/>
    <property type="match status" value="1"/>
</dbReference>
<dbReference type="GO" id="GO:0016746">
    <property type="term" value="F:acyltransferase activity"/>
    <property type="evidence" value="ECO:0007669"/>
    <property type="project" value="UniProtKB-KW"/>
</dbReference>
<feature type="non-terminal residue" evidence="4">
    <location>
        <position position="1"/>
    </location>
</feature>
<dbReference type="Gene3D" id="3.30.559.10">
    <property type="entry name" value="Chloramphenicol acetyltransferase-like domain"/>
    <property type="match status" value="1"/>
</dbReference>
<reference evidence="4 5" key="1">
    <citation type="journal article" date="2019" name="Genome Biol. Evol.">
        <title>Insights into the evolution of the New World diploid cottons (Gossypium, subgenus Houzingenia) based on genome sequencing.</title>
        <authorList>
            <person name="Grover C.E."/>
            <person name="Arick M.A. 2nd"/>
            <person name="Thrash A."/>
            <person name="Conover J.L."/>
            <person name="Sanders W.S."/>
            <person name="Peterson D.G."/>
            <person name="Frelichowski J.E."/>
            <person name="Scheffler J.A."/>
            <person name="Scheffler B.E."/>
            <person name="Wendel J.F."/>
        </authorList>
    </citation>
    <scope>NUCLEOTIDE SEQUENCE [LARGE SCALE GENOMIC DNA]</scope>
    <source>
        <strain evidence="4">5</strain>
        <tissue evidence="4">Leaf</tissue>
    </source>
</reference>
<name>A0A7J9BCA4_GOSGO</name>
<dbReference type="EMBL" id="JABEZY010000002">
    <property type="protein sequence ID" value="MBA0733945.1"/>
    <property type="molecule type" value="Genomic_DNA"/>
</dbReference>
<protein>
    <submittedName>
        <fullName evidence="4">Uncharacterized protein</fullName>
    </submittedName>
</protein>
<evidence type="ECO:0000256" key="2">
    <source>
        <dbReference type="ARBA" id="ARBA00022679"/>
    </source>
</evidence>
<keyword evidence="5" id="KW-1185">Reference proteome</keyword>
<gene>
    <name evidence="4" type="ORF">Gogos_017906</name>
</gene>
<evidence type="ECO:0000313" key="5">
    <source>
        <dbReference type="Proteomes" id="UP000593579"/>
    </source>
</evidence>
<dbReference type="OrthoDB" id="1932220at2759"/>
<sequence length="162" mass="17967">MATFIAKSGIQKSTLITHAVNLRQKAVPQFSKHSMGNFLCMAAAVVRANETGLDNLVCHLRKAIRKADGNFVTALQGDGGWLKFSEYIKEIDFGWGKPTWVTCTASTKSEAVFMNTVVLMDTKMGNGIEAWVFLEEPHMVMLEQNQELLAFGNLERSPLSLK</sequence>
<dbReference type="Proteomes" id="UP000593579">
    <property type="component" value="Unassembled WGS sequence"/>
</dbReference>
<dbReference type="InterPro" id="IPR023213">
    <property type="entry name" value="CAT-like_dom_sf"/>
</dbReference>
<keyword evidence="3" id="KW-0012">Acyltransferase</keyword>